<dbReference type="Gene3D" id="1.25.40.650">
    <property type="match status" value="1"/>
</dbReference>
<evidence type="ECO:0000313" key="3">
    <source>
        <dbReference type="EMBL" id="GAA0855654.1"/>
    </source>
</evidence>
<dbReference type="EMBL" id="BAAAFD010000003">
    <property type="protein sequence ID" value="GAA0855654.1"/>
    <property type="molecule type" value="Genomic_DNA"/>
</dbReference>
<evidence type="ECO:0000313" key="4">
    <source>
        <dbReference type="Proteomes" id="UP001500359"/>
    </source>
</evidence>
<keyword evidence="4" id="KW-1185">Reference proteome</keyword>
<evidence type="ECO:0000256" key="2">
    <source>
        <dbReference type="SAM" id="MobiDB-lite"/>
    </source>
</evidence>
<dbReference type="Proteomes" id="UP001500359">
    <property type="component" value="Unassembled WGS sequence"/>
</dbReference>
<dbReference type="RefSeq" id="WP_343858270.1">
    <property type="nucleotide sequence ID" value="NZ_BAAAFD010000003.1"/>
</dbReference>
<dbReference type="SUPFAM" id="SSF53822">
    <property type="entry name" value="Periplasmic binding protein-like I"/>
    <property type="match status" value="1"/>
</dbReference>
<name>A0ABN1LGC7_9ALTE</name>
<dbReference type="PANTHER" id="PTHR38038">
    <property type="entry name" value="PENICILLIN-BINDING PROTEIN ACTIVATOR LPOA"/>
    <property type="match status" value="1"/>
</dbReference>
<accession>A0ABN1LGC7</accession>
<dbReference type="PANTHER" id="PTHR38038:SF1">
    <property type="entry name" value="PENICILLIN-BINDING PROTEIN ACTIVATOR LPOA"/>
    <property type="match status" value="1"/>
</dbReference>
<dbReference type="InterPro" id="IPR028082">
    <property type="entry name" value="Peripla_BP_I"/>
</dbReference>
<organism evidence="3 4">
    <name type="scientific">Aliiglaciecola litoralis</name>
    <dbReference type="NCBI Taxonomy" id="582857"/>
    <lineage>
        <taxon>Bacteria</taxon>
        <taxon>Pseudomonadati</taxon>
        <taxon>Pseudomonadota</taxon>
        <taxon>Gammaproteobacteria</taxon>
        <taxon>Alteromonadales</taxon>
        <taxon>Alteromonadaceae</taxon>
        <taxon>Aliiglaciecola</taxon>
    </lineage>
</organism>
<evidence type="ECO:0000256" key="1">
    <source>
        <dbReference type="ARBA" id="ARBA00023136"/>
    </source>
</evidence>
<dbReference type="Pfam" id="PF04348">
    <property type="entry name" value="LppC"/>
    <property type="match status" value="2"/>
</dbReference>
<comment type="caution">
    <text evidence="3">The sequence shown here is derived from an EMBL/GenBank/DDBJ whole genome shotgun (WGS) entry which is preliminary data.</text>
</comment>
<proteinExistence type="predicted"/>
<dbReference type="CDD" id="cd06339">
    <property type="entry name" value="PBP1_YraM_LppC_lipoprotein-like"/>
    <property type="match status" value="1"/>
</dbReference>
<dbReference type="Gene3D" id="3.40.50.2300">
    <property type="match status" value="2"/>
</dbReference>
<feature type="region of interest" description="Disordered" evidence="2">
    <location>
        <begin position="24"/>
        <end position="44"/>
    </location>
</feature>
<feature type="compositionally biased region" description="Polar residues" evidence="2">
    <location>
        <begin position="24"/>
        <end position="37"/>
    </location>
</feature>
<gene>
    <name evidence="3" type="ORF">GCM10009114_14980</name>
</gene>
<dbReference type="InterPro" id="IPR007443">
    <property type="entry name" value="LpoA"/>
</dbReference>
<sequence>MQNVKCLMLGVGLVYLVGCGSTSKAPAQPTSNQTPIAQSEEPALENPDYYLQQAQRSYAQTNDRTVRNQWIVRAAEAFKQQNDCEQSRKVVLISLPELDEPALRNQAHILLAECELQNEPVDWVEIAQQLNHVDPSISHFNRAMRLFSAHETSQQRWLAAATSLVAAYDGDPKDSETIWYLLQRLNEKELQTASLRVPELAPWLQLSLLVREYGLQTQTFANAVVQWQAQYPQHPLSLSLPLEVQAGVKAKPLKAQKIAILLPLSGRLEQQGLAIKEGALSAYLEQHQHSPKNESLDSPVLHFFDSQANDMATLISKVSEYDVVIGPLMKDKLAEFVDQAPMHLNIVGLNRLELAKTPVALEPVMDEIATGPSADSTELDPMKVNEDASAEPGLRIFFALSPEDEAIQLAQKVFRTGAKSPIVMSQSSGAAKRMADTFIQTWQNLNKDKQRLPGLATYTDSKSMRNSLTALLDVKQSRERIDQIEGLSSEQIHSVPRNRRDIDAIILFATPEETELLNPIVEASLSPFDDKVVPVYASSRSFSENFSNNSLRDLRNITFTDMPWMLPGHNHQTLKSETVKIWPERDDTLKRLFALGYDAFSVLPNIAALSSMPQISVNGLTGLLSVDQMGNIVRVMPFGKITENEVILLALD</sequence>
<reference evidence="3 4" key="1">
    <citation type="journal article" date="2019" name="Int. J. Syst. Evol. Microbiol.">
        <title>The Global Catalogue of Microorganisms (GCM) 10K type strain sequencing project: providing services to taxonomists for standard genome sequencing and annotation.</title>
        <authorList>
            <consortium name="The Broad Institute Genomics Platform"/>
            <consortium name="The Broad Institute Genome Sequencing Center for Infectious Disease"/>
            <person name="Wu L."/>
            <person name="Ma J."/>
        </authorList>
    </citation>
    <scope>NUCLEOTIDE SEQUENCE [LARGE SCALE GENOMIC DNA]</scope>
    <source>
        <strain evidence="3 4">JCM 15896</strain>
    </source>
</reference>
<protein>
    <submittedName>
        <fullName evidence="3">Penicillin-binding protein activator</fullName>
    </submittedName>
</protein>
<keyword evidence="1" id="KW-0472">Membrane</keyword>